<feature type="compositionally biased region" description="Polar residues" evidence="1">
    <location>
        <begin position="8"/>
        <end position="19"/>
    </location>
</feature>
<feature type="compositionally biased region" description="Polar residues" evidence="1">
    <location>
        <begin position="198"/>
        <end position="208"/>
    </location>
</feature>
<feature type="region of interest" description="Disordered" evidence="1">
    <location>
        <begin position="1"/>
        <end position="142"/>
    </location>
</feature>
<keyword evidence="2" id="KW-0472">Membrane</keyword>
<evidence type="ECO:0000256" key="2">
    <source>
        <dbReference type="SAM" id="Phobius"/>
    </source>
</evidence>
<dbReference type="Proteomes" id="UP001153678">
    <property type="component" value="Unassembled WGS sequence"/>
</dbReference>
<organism evidence="3 4">
    <name type="scientific">Funneliformis geosporum</name>
    <dbReference type="NCBI Taxonomy" id="1117311"/>
    <lineage>
        <taxon>Eukaryota</taxon>
        <taxon>Fungi</taxon>
        <taxon>Fungi incertae sedis</taxon>
        <taxon>Mucoromycota</taxon>
        <taxon>Glomeromycotina</taxon>
        <taxon>Glomeromycetes</taxon>
        <taxon>Glomerales</taxon>
        <taxon>Glomeraceae</taxon>
        <taxon>Funneliformis</taxon>
    </lineage>
</organism>
<keyword evidence="2" id="KW-0812">Transmembrane</keyword>
<keyword evidence="4" id="KW-1185">Reference proteome</keyword>
<evidence type="ECO:0000256" key="1">
    <source>
        <dbReference type="SAM" id="MobiDB-lite"/>
    </source>
</evidence>
<gene>
    <name evidence="3" type="ORF">FWILDA_LOCUS10607</name>
</gene>
<comment type="caution">
    <text evidence="3">The sequence shown here is derived from an EMBL/GenBank/DDBJ whole genome shotgun (WGS) entry which is preliminary data.</text>
</comment>
<feature type="non-terminal residue" evidence="3">
    <location>
        <position position="1"/>
    </location>
</feature>
<feature type="region of interest" description="Disordered" evidence="1">
    <location>
        <begin position="188"/>
        <end position="208"/>
    </location>
</feature>
<feature type="transmembrane region" description="Helical" evidence="2">
    <location>
        <begin position="319"/>
        <end position="337"/>
    </location>
</feature>
<evidence type="ECO:0000313" key="3">
    <source>
        <dbReference type="EMBL" id="CAI2182491.1"/>
    </source>
</evidence>
<proteinExistence type="predicted"/>
<name>A0A9W4SVX0_9GLOM</name>
<keyword evidence="2" id="KW-1133">Transmembrane helix</keyword>
<protein>
    <submittedName>
        <fullName evidence="3">11139_t:CDS:1</fullName>
    </submittedName>
</protein>
<feature type="compositionally biased region" description="Polar residues" evidence="1">
    <location>
        <begin position="78"/>
        <end position="109"/>
    </location>
</feature>
<evidence type="ECO:0000313" key="4">
    <source>
        <dbReference type="Proteomes" id="UP001153678"/>
    </source>
</evidence>
<reference evidence="3" key="1">
    <citation type="submission" date="2022-08" db="EMBL/GenBank/DDBJ databases">
        <authorList>
            <person name="Kallberg Y."/>
            <person name="Tangrot J."/>
            <person name="Rosling A."/>
        </authorList>
    </citation>
    <scope>NUCLEOTIDE SEQUENCE</scope>
    <source>
        <strain evidence="3">Wild A</strain>
    </source>
</reference>
<accession>A0A9W4SVX0</accession>
<feature type="compositionally biased region" description="Polar residues" evidence="1">
    <location>
        <begin position="30"/>
        <end position="66"/>
    </location>
</feature>
<dbReference type="AlphaFoldDB" id="A0A9W4SVX0"/>
<dbReference type="EMBL" id="CAMKVN010002753">
    <property type="protein sequence ID" value="CAI2182491.1"/>
    <property type="molecule type" value="Genomic_DNA"/>
</dbReference>
<dbReference type="OrthoDB" id="20273at2759"/>
<sequence>MSYYQEPYYNNVSADQPESYQRGYDGGGQPASNYTNPRVQENNNPYSTPNLNTRGSDSYMSSSTAVGTPRGRTDDNDSASITSSIYSQPSVTGGAPSSNMQYYQGQSFNPIEPRGQFVRNEPHLHHDDDPPSPSTNTQSSAVGLTAGSQQCYQNEKNYIPDYLEESHYQDFPPNSQVQFEVYDDSNINYQKGEPYDQHYQNHSPNSQPQLDVYNDFNNINNNYQKDEPYDSRYQDYSTNPQPQLDVYNDFNNNYQEDETYDDDGTRHNTLTGHDPNSYAMNIDNVMGTGKARHSATGDHFVVTPKKGRRCAICSRKTCVITSFIILVLLAGGMYFVWPRIPKIAILPPSPVGNPVITLNPVAAKLDMELQIEFDNRENWLPYKFKSFNVDVFNEARLSSYNRPLTTSSKKGFSIPGRAKSIIFVPISIDYSGSLPTDAIVQDFISACTQPPEGETRGVLNLSFDFKMLIWGLDWVQKPIKRVPLSDFQCPFEVTRPSASDAPADP</sequence>
<feature type="compositionally biased region" description="Basic and acidic residues" evidence="1">
    <location>
        <begin position="120"/>
        <end position="129"/>
    </location>
</feature>